<evidence type="ECO:0000256" key="1">
    <source>
        <dbReference type="SAM" id="MobiDB-lite"/>
    </source>
</evidence>
<feature type="domain" description="Period circadian protein homolog PER 1-3 bHLH-like" evidence="2">
    <location>
        <begin position="40"/>
        <end position="85"/>
    </location>
</feature>
<evidence type="ECO:0000313" key="4">
    <source>
        <dbReference type="Proteomes" id="UP000198323"/>
    </source>
</evidence>
<reference evidence="3 4" key="1">
    <citation type="submission" date="2016-07" db="EMBL/GenBank/DDBJ databases">
        <title>Disparate Historic Effective Population Sizes Predicted by Modern Levels of Genome Diversity for the Scaled Quail (Callipepla squamata) and the Northern Bobwhite (Colinus virginianus): Inferences from First and Second Generation Draft Genome Assemblies for Sympatric New World Quail.</title>
        <authorList>
            <person name="Oldeschulte D.L."/>
            <person name="Halley Y.A."/>
            <person name="Bhattarai E.K."/>
            <person name="Brashear W.A."/>
            <person name="Hill J."/>
            <person name="Metz R.P."/>
            <person name="Johnson C.D."/>
            <person name="Rollins D."/>
            <person name="Peterson M.J."/>
            <person name="Bickhart D.M."/>
            <person name="Decker J.E."/>
            <person name="Seabury C.M."/>
        </authorList>
    </citation>
    <scope>NUCLEOTIDE SEQUENCE [LARGE SCALE GENOMIC DNA]</scope>
    <source>
        <strain evidence="3 4">Texas</strain>
        <tissue evidence="3">Leg muscle</tissue>
    </source>
</reference>
<sequence>MDGGGAGPSAGSGSDGGTECGGTECGEPGGRFSGQPGCGQAHRDLMVMIREIKKCLPEEKRSSGKPRTVSALNYALRCVQQVRGERG</sequence>
<accession>A0A226MWG2</accession>
<dbReference type="Proteomes" id="UP000198323">
    <property type="component" value="Unassembled WGS sequence"/>
</dbReference>
<name>A0A226MWG2_CALSU</name>
<gene>
    <name evidence="3" type="ORF">ASZ78_004994</name>
</gene>
<feature type="compositionally biased region" description="Gly residues" evidence="1">
    <location>
        <begin position="1"/>
        <end position="32"/>
    </location>
</feature>
<feature type="region of interest" description="Disordered" evidence="1">
    <location>
        <begin position="1"/>
        <end position="39"/>
    </location>
</feature>
<dbReference type="Pfam" id="PF23170">
    <property type="entry name" value="bHLH_PER"/>
    <property type="match status" value="1"/>
</dbReference>
<dbReference type="EMBL" id="MCFN01000376">
    <property type="protein sequence ID" value="OXB59666.1"/>
    <property type="molecule type" value="Genomic_DNA"/>
</dbReference>
<evidence type="ECO:0000313" key="3">
    <source>
        <dbReference type="EMBL" id="OXB59666.1"/>
    </source>
</evidence>
<organism evidence="3 4">
    <name type="scientific">Callipepla squamata</name>
    <name type="common">Scaled quail</name>
    <dbReference type="NCBI Taxonomy" id="9009"/>
    <lineage>
        <taxon>Eukaryota</taxon>
        <taxon>Metazoa</taxon>
        <taxon>Chordata</taxon>
        <taxon>Craniata</taxon>
        <taxon>Vertebrata</taxon>
        <taxon>Euteleostomi</taxon>
        <taxon>Archelosauria</taxon>
        <taxon>Archosauria</taxon>
        <taxon>Dinosauria</taxon>
        <taxon>Saurischia</taxon>
        <taxon>Theropoda</taxon>
        <taxon>Coelurosauria</taxon>
        <taxon>Aves</taxon>
        <taxon>Neognathae</taxon>
        <taxon>Galloanserae</taxon>
        <taxon>Galliformes</taxon>
        <taxon>Odontophoridae</taxon>
        <taxon>Callipepla</taxon>
    </lineage>
</organism>
<dbReference type="InterPro" id="IPR057310">
    <property type="entry name" value="PER1-3_bHLH"/>
</dbReference>
<proteinExistence type="predicted"/>
<comment type="caution">
    <text evidence="3">The sequence shown here is derived from an EMBL/GenBank/DDBJ whole genome shotgun (WGS) entry which is preliminary data.</text>
</comment>
<dbReference type="OrthoDB" id="8963867at2759"/>
<keyword evidence="4" id="KW-1185">Reference proteome</keyword>
<dbReference type="STRING" id="9009.A0A226MWG2"/>
<dbReference type="AlphaFoldDB" id="A0A226MWG2"/>
<evidence type="ECO:0000259" key="2">
    <source>
        <dbReference type="Pfam" id="PF23170"/>
    </source>
</evidence>
<protein>
    <recommendedName>
        <fullName evidence="2">Period circadian protein homolog PER 1-3 bHLH-like domain-containing protein</fullName>
    </recommendedName>
</protein>